<evidence type="ECO:0000256" key="7">
    <source>
        <dbReference type="ARBA" id="ARBA00023235"/>
    </source>
</evidence>
<dbReference type="Pfam" id="PF12705">
    <property type="entry name" value="PDDEXK_1"/>
    <property type="match status" value="1"/>
</dbReference>
<keyword evidence="7" id="KW-0413">Isomerase</keyword>
<dbReference type="EC" id="5.6.2.4" evidence="9"/>
<protein>
    <recommendedName>
        <fullName evidence="9">DNA 3'-5' helicase</fullName>
        <ecNumber evidence="9">5.6.2.4</ecNumber>
    </recommendedName>
</protein>
<dbReference type="GO" id="GO:0003677">
    <property type="term" value="F:DNA binding"/>
    <property type="evidence" value="ECO:0007669"/>
    <property type="project" value="InterPro"/>
</dbReference>
<evidence type="ECO:0000256" key="6">
    <source>
        <dbReference type="ARBA" id="ARBA00023204"/>
    </source>
</evidence>
<dbReference type="PANTHER" id="PTHR11070">
    <property type="entry name" value="UVRD / RECB / PCRA DNA HELICASE FAMILY MEMBER"/>
    <property type="match status" value="1"/>
</dbReference>
<feature type="binding site" evidence="11">
    <location>
        <begin position="44"/>
        <end position="51"/>
    </location>
    <ligand>
        <name>ATP</name>
        <dbReference type="ChEBI" id="CHEBI:30616"/>
    </ligand>
</feature>
<dbReference type="InterPro" id="IPR014017">
    <property type="entry name" value="DNA_helicase_UvrD-like_C"/>
</dbReference>
<dbReference type="InterPro" id="IPR014016">
    <property type="entry name" value="UvrD-like_ATP-bd"/>
</dbReference>
<evidence type="ECO:0000256" key="4">
    <source>
        <dbReference type="ARBA" id="ARBA00022806"/>
    </source>
</evidence>
<keyword evidence="3 11" id="KW-0378">Hydrolase</keyword>
<dbReference type="PROSITE" id="PS51217">
    <property type="entry name" value="UVRD_HELICASE_CTER"/>
    <property type="match status" value="1"/>
</dbReference>
<dbReference type="GO" id="GO:0000725">
    <property type="term" value="P:recombinational repair"/>
    <property type="evidence" value="ECO:0007669"/>
    <property type="project" value="TreeGrafter"/>
</dbReference>
<dbReference type="Proteomes" id="UP000693892">
    <property type="component" value="Unassembled WGS sequence"/>
</dbReference>
<name>A0A916JUC1_9MICO</name>
<keyword evidence="6" id="KW-0234">DNA repair</keyword>
<evidence type="ECO:0000256" key="1">
    <source>
        <dbReference type="ARBA" id="ARBA00022741"/>
    </source>
</evidence>
<keyword evidence="4 11" id="KW-0347">Helicase</keyword>
<evidence type="ECO:0000313" key="14">
    <source>
        <dbReference type="EMBL" id="CAG7601320.1"/>
    </source>
</evidence>
<keyword evidence="5 11" id="KW-0067">ATP-binding</keyword>
<proteinExistence type="predicted"/>
<evidence type="ECO:0000256" key="9">
    <source>
        <dbReference type="ARBA" id="ARBA00034808"/>
    </source>
</evidence>
<comment type="catalytic activity">
    <reaction evidence="10">
        <text>ATP + H2O = ADP + phosphate + H(+)</text>
        <dbReference type="Rhea" id="RHEA:13065"/>
        <dbReference type="ChEBI" id="CHEBI:15377"/>
        <dbReference type="ChEBI" id="CHEBI:15378"/>
        <dbReference type="ChEBI" id="CHEBI:30616"/>
        <dbReference type="ChEBI" id="CHEBI:43474"/>
        <dbReference type="ChEBI" id="CHEBI:456216"/>
        <dbReference type="EC" id="5.6.2.4"/>
    </reaction>
</comment>
<dbReference type="GO" id="GO:0033202">
    <property type="term" value="C:DNA helicase complex"/>
    <property type="evidence" value="ECO:0007669"/>
    <property type="project" value="TreeGrafter"/>
</dbReference>
<evidence type="ECO:0000256" key="8">
    <source>
        <dbReference type="ARBA" id="ARBA00034617"/>
    </source>
</evidence>
<dbReference type="PANTHER" id="PTHR11070:SF55">
    <property type="entry name" value="DNA 3'-5' HELICASE"/>
    <property type="match status" value="1"/>
</dbReference>
<keyword evidence="2" id="KW-0227">DNA damage</keyword>
<dbReference type="Pfam" id="PF00580">
    <property type="entry name" value="UvrD-helicase"/>
    <property type="match status" value="1"/>
</dbReference>
<dbReference type="GO" id="GO:0016787">
    <property type="term" value="F:hydrolase activity"/>
    <property type="evidence" value="ECO:0007669"/>
    <property type="project" value="UniProtKB-UniRule"/>
</dbReference>
<comment type="caution">
    <text evidence="14">The sequence shown here is derived from an EMBL/GenBank/DDBJ whole genome shotgun (WGS) entry which is preliminary data.</text>
</comment>
<feature type="domain" description="UvrD-like helicase C-terminal" evidence="13">
    <location>
        <begin position="384"/>
        <end position="707"/>
    </location>
</feature>
<dbReference type="EMBL" id="CAJVAP010000004">
    <property type="protein sequence ID" value="CAG7601320.1"/>
    <property type="molecule type" value="Genomic_DNA"/>
</dbReference>
<dbReference type="PROSITE" id="PS51198">
    <property type="entry name" value="UVRD_HELICASE_ATP_BIND"/>
    <property type="match status" value="1"/>
</dbReference>
<evidence type="ECO:0000259" key="12">
    <source>
        <dbReference type="PROSITE" id="PS51198"/>
    </source>
</evidence>
<evidence type="ECO:0000259" key="13">
    <source>
        <dbReference type="PROSITE" id="PS51217"/>
    </source>
</evidence>
<accession>A0A916JUC1</accession>
<comment type="catalytic activity">
    <reaction evidence="8">
        <text>Couples ATP hydrolysis with the unwinding of duplex DNA by translocating in the 3'-5' direction.</text>
        <dbReference type="EC" id="5.6.2.4"/>
    </reaction>
</comment>
<dbReference type="GO" id="GO:0005829">
    <property type="term" value="C:cytosol"/>
    <property type="evidence" value="ECO:0007669"/>
    <property type="project" value="TreeGrafter"/>
</dbReference>
<evidence type="ECO:0000256" key="10">
    <source>
        <dbReference type="ARBA" id="ARBA00048988"/>
    </source>
</evidence>
<dbReference type="GO" id="GO:0043138">
    <property type="term" value="F:3'-5' DNA helicase activity"/>
    <property type="evidence" value="ECO:0007669"/>
    <property type="project" value="UniProtKB-EC"/>
</dbReference>
<dbReference type="InterPro" id="IPR038726">
    <property type="entry name" value="PDDEXK_AddAB-type"/>
</dbReference>
<gene>
    <name evidence="14" type="primary">recB</name>
    <name evidence="14" type="ORF">LEUCIP111803_00449</name>
</gene>
<dbReference type="CDD" id="cd17932">
    <property type="entry name" value="DEXQc_UvrD"/>
    <property type="match status" value="1"/>
</dbReference>
<dbReference type="GO" id="GO:0005524">
    <property type="term" value="F:ATP binding"/>
    <property type="evidence" value="ECO:0007669"/>
    <property type="project" value="UniProtKB-UniRule"/>
</dbReference>
<dbReference type="InterPro" id="IPR000212">
    <property type="entry name" value="DNA_helicase_UvrD/REP"/>
</dbReference>
<dbReference type="Pfam" id="PF13361">
    <property type="entry name" value="UvrD_C"/>
    <property type="match status" value="1"/>
</dbReference>
<dbReference type="AlphaFoldDB" id="A0A916JUC1"/>
<reference evidence="14" key="1">
    <citation type="submission" date="2021-06" db="EMBL/GenBank/DDBJ databases">
        <authorList>
            <person name="Criscuolo A."/>
        </authorList>
    </citation>
    <scope>NUCLEOTIDE SEQUENCE</scope>
    <source>
        <strain evidence="14">CIP111803</strain>
    </source>
</reference>
<evidence type="ECO:0000256" key="3">
    <source>
        <dbReference type="ARBA" id="ARBA00022801"/>
    </source>
</evidence>
<evidence type="ECO:0000256" key="2">
    <source>
        <dbReference type="ARBA" id="ARBA00022763"/>
    </source>
</evidence>
<organism evidence="14 15">
    <name type="scientific">Leucobacter soli</name>
    <dbReference type="NCBI Taxonomy" id="2812850"/>
    <lineage>
        <taxon>Bacteria</taxon>
        <taxon>Bacillati</taxon>
        <taxon>Actinomycetota</taxon>
        <taxon>Actinomycetes</taxon>
        <taxon>Micrococcales</taxon>
        <taxon>Microbacteriaceae</taxon>
        <taxon>Leucobacter</taxon>
    </lineage>
</organism>
<evidence type="ECO:0000256" key="11">
    <source>
        <dbReference type="PROSITE-ProRule" id="PRU00560"/>
    </source>
</evidence>
<keyword evidence="1 11" id="KW-0547">Nucleotide-binding</keyword>
<feature type="domain" description="UvrD-like helicase ATP-binding" evidence="12">
    <location>
        <begin position="23"/>
        <end position="383"/>
    </location>
</feature>
<evidence type="ECO:0000313" key="15">
    <source>
        <dbReference type="Proteomes" id="UP000693892"/>
    </source>
</evidence>
<dbReference type="RefSeq" id="WP_218114099.1">
    <property type="nucleotide sequence ID" value="NZ_CAJVAP010000004.1"/>
</dbReference>
<evidence type="ECO:0000256" key="5">
    <source>
        <dbReference type="ARBA" id="ARBA00022840"/>
    </source>
</evidence>
<sequence>MNVVFPAIRVAELLAGPSATPILPTDEQRAVIEHPLGGSALVVAGAGSGKTETMANRVVWLVANGLVAPEQVLGLTFTRKAAGELRERIAGRLERFGARLAEAAELGTLDAAESARASDLGAALADGLDLPEVSTYNSFAAGVLQEFGVAAGIAPGAAVIDEATAWRIAREVVLTSEDGDLVASGLRTPQLVKHLIAIDHAVADHLTSFERVEQVVAEFGRVLDLPYNDKDPIGGPGGKNYAAVRDAVANVSETPLLTRLAREFAAEKRRRGLIEFSDQLALATRALERSPDAIDTLRRRHPVVLLDETQDTSVGQTRLLSMIFAGSSVMAVGDPHQSIYGWRGASADGLASFHRDFRSPGRTRDAAAPGGATLSLSTSWRNPVAVLGSANAISAPHVADSPIDVPRLAPRPGASTGTVEWLYPETIHEERQQLAAWMVQARAAHVSEHGELPSAAVIFRKRRHMGAFAAALTDAGVPNRIVGFGGLLSTPEVTDAVSALRCLWYADAGGDLIRLLAGPRFRIGVADIAGLRDTARWFAQRDVSQRRLSDEDAEADRVLPDPDRRFTLIDALDQIAAISDPHHPALAGISDCGRNRLREAGDLLASLRQGVGGDIVELIGAVVRALRLDIELEANETREHDGGAAALANLDAFTDIVENFLAIDSRSTLPSLLEWIERAVEADEAAEHVAAPAPGTVHLITAHGAKGLEWDLVAVPRLVESEFPSSPRDGVGWLRKGQLPDELRGDAAARPELNWRIATTQQELKDRLNDYTAELKARNAEEERRLAYVAVTRSAGRLLLSGSFWGGQRAARAPSPYLLELQEHGILTGLPVRSVHEEDPSEATEFTLRWPLDPLGSRAGAVLRAADALRAEIDYEDASGRGIDETVRLLIAERDAAQHGGRVEASLPERITASAFHEFVEDPEEAERRRLRPVPQRPYRRTRIGNRFHEWVERRATTATGTALPLFGFDPEEWDPGRAEFELERELEPLIESFERSRWADRRPIAVELEVTLPFAGRRLVCKLDAVYRSGDGSDARYEIVDWKSGRPPANDAERASRFLQLDLYRHAYARWADIDPERIDVSLFYVSEAVELRGEGSRSLEELERLWLEAAGTLPA</sequence>
<keyword evidence="15" id="KW-1185">Reference proteome</keyword>